<dbReference type="RefSeq" id="WP_179455342.1">
    <property type="nucleotide sequence ID" value="NZ_BAAAPX010000001.1"/>
</dbReference>
<feature type="transmembrane region" description="Helical" evidence="1">
    <location>
        <begin position="6"/>
        <end position="28"/>
    </location>
</feature>
<feature type="transmembrane region" description="Helical" evidence="1">
    <location>
        <begin position="35"/>
        <end position="56"/>
    </location>
</feature>
<keyword evidence="1" id="KW-0812">Transmembrane</keyword>
<sequence length="65" mass="6427">MGPALQLAVAGAVLPFGVAVLLASLVGLAAPRRAWVVPAFGICTSVVFCAAAMLFLHTPAPLPGG</sequence>
<evidence type="ECO:0000256" key="1">
    <source>
        <dbReference type="SAM" id="Phobius"/>
    </source>
</evidence>
<keyword evidence="3" id="KW-1185">Reference proteome</keyword>
<evidence type="ECO:0000313" key="2">
    <source>
        <dbReference type="EMBL" id="NYD73715.1"/>
    </source>
</evidence>
<dbReference type="EMBL" id="JACCBJ010000001">
    <property type="protein sequence ID" value="NYD73715.1"/>
    <property type="molecule type" value="Genomic_DNA"/>
</dbReference>
<reference evidence="2 3" key="1">
    <citation type="submission" date="2020-07" db="EMBL/GenBank/DDBJ databases">
        <title>Sequencing the genomes of 1000 actinobacteria strains.</title>
        <authorList>
            <person name="Klenk H.-P."/>
        </authorList>
    </citation>
    <scope>NUCLEOTIDE SEQUENCE [LARGE SCALE GENOMIC DNA]</scope>
    <source>
        <strain evidence="2 3">DSM 23871</strain>
    </source>
</reference>
<evidence type="ECO:0000313" key="3">
    <source>
        <dbReference type="Proteomes" id="UP000589620"/>
    </source>
</evidence>
<protein>
    <submittedName>
        <fullName evidence="2">Uncharacterized protein</fullName>
    </submittedName>
</protein>
<proteinExistence type="predicted"/>
<comment type="caution">
    <text evidence="2">The sequence shown here is derived from an EMBL/GenBank/DDBJ whole genome shotgun (WGS) entry which is preliminary data.</text>
</comment>
<gene>
    <name evidence="2" type="ORF">BJ963_001234</name>
</gene>
<keyword evidence="1" id="KW-0472">Membrane</keyword>
<dbReference type="Proteomes" id="UP000589620">
    <property type="component" value="Unassembled WGS sequence"/>
</dbReference>
<dbReference type="AlphaFoldDB" id="A0A852SYC1"/>
<keyword evidence="1" id="KW-1133">Transmembrane helix</keyword>
<name>A0A852SYC1_9MICO</name>
<accession>A0A852SYC1</accession>
<organism evidence="2 3">
    <name type="scientific">Leifsonia soli</name>
    <dbReference type="NCBI Taxonomy" id="582665"/>
    <lineage>
        <taxon>Bacteria</taxon>
        <taxon>Bacillati</taxon>
        <taxon>Actinomycetota</taxon>
        <taxon>Actinomycetes</taxon>
        <taxon>Micrococcales</taxon>
        <taxon>Microbacteriaceae</taxon>
        <taxon>Leifsonia</taxon>
    </lineage>
</organism>